<organism evidence="8 9">
    <name type="scientific">Coprobacter secundus subsp. similis</name>
    <dbReference type="NCBI Taxonomy" id="2751153"/>
    <lineage>
        <taxon>Bacteria</taxon>
        <taxon>Pseudomonadati</taxon>
        <taxon>Bacteroidota</taxon>
        <taxon>Bacteroidia</taxon>
        <taxon>Bacteroidales</taxon>
        <taxon>Barnesiellaceae</taxon>
        <taxon>Coprobacter</taxon>
    </lineage>
</organism>
<dbReference type="InterPro" id="IPR001915">
    <property type="entry name" value="Peptidase_M48"/>
</dbReference>
<dbReference type="Proteomes" id="UP000594042">
    <property type="component" value="Chromosome"/>
</dbReference>
<dbReference type="InterPro" id="IPR051156">
    <property type="entry name" value="Mito/Outer_Membr_Metalloprot"/>
</dbReference>
<dbReference type="GO" id="GO:0004222">
    <property type="term" value="F:metalloendopeptidase activity"/>
    <property type="evidence" value="ECO:0007669"/>
    <property type="project" value="InterPro"/>
</dbReference>
<dbReference type="CDD" id="cd07331">
    <property type="entry name" value="M48C_Oma1_like"/>
    <property type="match status" value="1"/>
</dbReference>
<keyword evidence="1 6" id="KW-0645">Protease</keyword>
<evidence type="ECO:0000259" key="7">
    <source>
        <dbReference type="Pfam" id="PF01435"/>
    </source>
</evidence>
<sequence length="266" mass="29643">MKFFIYFNLIAIFITSCNSVPLTGRRQLSLISDAEVLSLSNQSFSDYMKTAKISSNQQQYLQITKVGTNIATAVDTYLRNNGMGPDADTYQWQFVLVNDKTPNAFCLPGGKVIVNDGILSYTLDDDGLAVVLGHEIAHAVAKHSSERLSQQMLVQYGGIALNVLMQNRQTEIQQIASTVYGIGTQVGVMLPYSRRQESESDRMGLIFMAMAGYNPEKAPAFWQRMSTNKTSTPEFLSTHPSDATRIEALKKAIPEALKYKKKIFYP</sequence>
<evidence type="ECO:0000256" key="3">
    <source>
        <dbReference type="ARBA" id="ARBA00022801"/>
    </source>
</evidence>
<dbReference type="GO" id="GO:0046872">
    <property type="term" value="F:metal ion binding"/>
    <property type="evidence" value="ECO:0007669"/>
    <property type="project" value="UniProtKB-KW"/>
</dbReference>
<feature type="domain" description="Peptidase M48" evidence="7">
    <location>
        <begin position="90"/>
        <end position="252"/>
    </location>
</feature>
<evidence type="ECO:0000256" key="1">
    <source>
        <dbReference type="ARBA" id="ARBA00022670"/>
    </source>
</evidence>
<dbReference type="PROSITE" id="PS51257">
    <property type="entry name" value="PROKAR_LIPOPROTEIN"/>
    <property type="match status" value="1"/>
</dbReference>
<keyword evidence="4 6" id="KW-0862">Zinc</keyword>
<dbReference type="PANTHER" id="PTHR22726">
    <property type="entry name" value="METALLOENDOPEPTIDASE OMA1"/>
    <property type="match status" value="1"/>
</dbReference>
<evidence type="ECO:0000313" key="9">
    <source>
        <dbReference type="Proteomes" id="UP000594042"/>
    </source>
</evidence>
<accession>A0A7G1HXS4</accession>
<evidence type="ECO:0000256" key="5">
    <source>
        <dbReference type="ARBA" id="ARBA00023049"/>
    </source>
</evidence>
<dbReference type="Pfam" id="PF01435">
    <property type="entry name" value="Peptidase_M48"/>
    <property type="match status" value="1"/>
</dbReference>
<dbReference type="GO" id="GO:0051603">
    <property type="term" value="P:proteolysis involved in protein catabolic process"/>
    <property type="evidence" value="ECO:0007669"/>
    <property type="project" value="TreeGrafter"/>
</dbReference>
<gene>
    <name evidence="8" type="ORF">Cop2CBH44_19750</name>
</gene>
<evidence type="ECO:0000313" key="8">
    <source>
        <dbReference type="EMBL" id="BCI63622.1"/>
    </source>
</evidence>
<evidence type="ECO:0000256" key="2">
    <source>
        <dbReference type="ARBA" id="ARBA00022723"/>
    </source>
</evidence>
<reference evidence="9" key="1">
    <citation type="submission" date="2020-07" db="EMBL/GenBank/DDBJ databases">
        <title>Complete genome sequencing of Coprobacter sp. strain 2CBH44.</title>
        <authorList>
            <person name="Sakamoto M."/>
            <person name="Murakami T."/>
            <person name="Mori H."/>
        </authorList>
    </citation>
    <scope>NUCLEOTIDE SEQUENCE [LARGE SCALE GENOMIC DNA]</scope>
    <source>
        <strain evidence="9">2CBH44</strain>
    </source>
</reference>
<keyword evidence="2" id="KW-0479">Metal-binding</keyword>
<evidence type="ECO:0000256" key="6">
    <source>
        <dbReference type="RuleBase" id="RU003983"/>
    </source>
</evidence>
<dbReference type="AlphaFoldDB" id="A0A7G1HXS4"/>
<dbReference type="PANTHER" id="PTHR22726:SF1">
    <property type="entry name" value="METALLOENDOPEPTIDASE OMA1, MITOCHONDRIAL"/>
    <property type="match status" value="1"/>
</dbReference>
<comment type="cofactor">
    <cofactor evidence="6">
        <name>Zn(2+)</name>
        <dbReference type="ChEBI" id="CHEBI:29105"/>
    </cofactor>
    <text evidence="6">Binds 1 zinc ion per subunit.</text>
</comment>
<evidence type="ECO:0000256" key="4">
    <source>
        <dbReference type="ARBA" id="ARBA00022833"/>
    </source>
</evidence>
<protein>
    <submittedName>
        <fullName evidence="8">Peptidase M48</fullName>
    </submittedName>
</protein>
<comment type="similarity">
    <text evidence="6">Belongs to the peptidase M48 family.</text>
</comment>
<dbReference type="KEGG" id="copr:Cop2CBH44_19750"/>
<dbReference type="EMBL" id="AP023322">
    <property type="protein sequence ID" value="BCI63622.1"/>
    <property type="molecule type" value="Genomic_DNA"/>
</dbReference>
<keyword evidence="5 6" id="KW-0482">Metalloprotease</keyword>
<keyword evidence="9" id="KW-1185">Reference proteome</keyword>
<name>A0A7G1HXS4_9BACT</name>
<dbReference type="GO" id="GO:0016020">
    <property type="term" value="C:membrane"/>
    <property type="evidence" value="ECO:0007669"/>
    <property type="project" value="TreeGrafter"/>
</dbReference>
<dbReference type="RefSeq" id="WP_200754722.1">
    <property type="nucleotide sequence ID" value="NZ_AP023322.1"/>
</dbReference>
<keyword evidence="3 6" id="KW-0378">Hydrolase</keyword>
<proteinExistence type="inferred from homology"/>
<dbReference type="Gene3D" id="3.30.2010.10">
    <property type="entry name" value="Metalloproteases ('zincins'), catalytic domain"/>
    <property type="match status" value="1"/>
</dbReference>